<proteinExistence type="predicted"/>
<protein>
    <submittedName>
        <fullName evidence="2">TIGR01244 family protein</fullName>
    </submittedName>
</protein>
<dbReference type="SUPFAM" id="SSF52799">
    <property type="entry name" value="(Phosphotyrosine protein) phosphatases II"/>
    <property type="match status" value="1"/>
</dbReference>
<sequence length="144" mass="15077">MADIRRINDQISVAPQIEPADLADIAQQGFVAVINNRPDDEDAGQPAGEAVRAAAEAQGMLYHAIPVTQAGFSANQVEAMRAAIDAANGPVLAYCRSGTRSTNLWALAQASKGDRPDHLIEQAAGAGYNLTGLRPLLDQLSGKA</sequence>
<dbReference type="InterPro" id="IPR029021">
    <property type="entry name" value="Prot-tyrosine_phosphatase-like"/>
</dbReference>
<dbReference type="InterPro" id="IPR005939">
    <property type="entry name" value="BLH_phosphatase-like"/>
</dbReference>
<evidence type="ECO:0000259" key="1">
    <source>
        <dbReference type="Pfam" id="PF04273"/>
    </source>
</evidence>
<dbReference type="EMBL" id="MDDS01000086">
    <property type="protein sequence ID" value="ODP36072.1"/>
    <property type="molecule type" value="Genomic_DNA"/>
</dbReference>
<dbReference type="CDD" id="cd14503">
    <property type="entry name" value="PTP-bact"/>
    <property type="match status" value="1"/>
</dbReference>
<dbReference type="OrthoDB" id="9805710at2"/>
<dbReference type="Pfam" id="PF04273">
    <property type="entry name" value="BLH_phosphatase"/>
    <property type="match status" value="1"/>
</dbReference>
<dbReference type="AlphaFoldDB" id="A0A1E3LQM7"/>
<feature type="domain" description="Beta-lactamase hydrolase-like protein phosphatase-like" evidence="1">
    <location>
        <begin position="3"/>
        <end position="111"/>
    </location>
</feature>
<dbReference type="GO" id="GO:0016787">
    <property type="term" value="F:hydrolase activity"/>
    <property type="evidence" value="ECO:0007669"/>
    <property type="project" value="InterPro"/>
</dbReference>
<accession>A0A1E3LQM7</accession>
<dbReference type="Gene3D" id="3.90.190.10">
    <property type="entry name" value="Protein tyrosine phosphatase superfamily"/>
    <property type="match status" value="1"/>
</dbReference>
<evidence type="ECO:0000313" key="2">
    <source>
        <dbReference type="EMBL" id="ODP36072.1"/>
    </source>
</evidence>
<comment type="caution">
    <text evidence="2">The sequence shown here is derived from an EMBL/GenBank/DDBJ whole genome shotgun (WGS) entry which is preliminary data.</text>
</comment>
<dbReference type="Proteomes" id="UP000094487">
    <property type="component" value="Unassembled WGS sequence"/>
</dbReference>
<gene>
    <name evidence="2" type="ORF">BFL28_08295</name>
</gene>
<reference evidence="2 3" key="1">
    <citation type="submission" date="2016-08" db="EMBL/GenBank/DDBJ databases">
        <title>Draft genome of the agarase producing Sphingomonas sp. MCT13.</title>
        <authorList>
            <person name="D'Andrea M.M."/>
            <person name="Rossolini G.M."/>
            <person name="Thaller M.C."/>
        </authorList>
    </citation>
    <scope>NUCLEOTIDE SEQUENCE [LARGE SCALE GENOMIC DNA]</scope>
    <source>
        <strain evidence="2 3">MCT13</strain>
    </source>
</reference>
<dbReference type="STRING" id="1888892.BFL28_08295"/>
<evidence type="ECO:0000313" key="3">
    <source>
        <dbReference type="Proteomes" id="UP000094487"/>
    </source>
</evidence>
<organism evidence="2 3">
    <name type="scientific">Sphingomonas turrisvirgatae</name>
    <dbReference type="NCBI Taxonomy" id="1888892"/>
    <lineage>
        <taxon>Bacteria</taxon>
        <taxon>Pseudomonadati</taxon>
        <taxon>Pseudomonadota</taxon>
        <taxon>Alphaproteobacteria</taxon>
        <taxon>Sphingomonadales</taxon>
        <taxon>Sphingomonadaceae</taxon>
        <taxon>Sphingomonas</taxon>
    </lineage>
</organism>
<keyword evidence="3" id="KW-1185">Reference proteome</keyword>
<name>A0A1E3LQM7_9SPHN</name>
<dbReference type="RefSeq" id="WP_069322258.1">
    <property type="nucleotide sequence ID" value="NZ_MDDS01000086.1"/>
</dbReference>
<dbReference type="NCBIfam" id="TIGR01244">
    <property type="entry name" value="TIGR01244 family sulfur transferase"/>
    <property type="match status" value="1"/>
</dbReference>